<evidence type="ECO:0000313" key="2">
    <source>
        <dbReference type="EMBL" id="KAG0561691.1"/>
    </source>
</evidence>
<proteinExistence type="predicted"/>
<gene>
    <name evidence="2" type="ORF">KC19_9G084400</name>
</gene>
<protein>
    <submittedName>
        <fullName evidence="2">Uncharacterized protein</fullName>
    </submittedName>
</protein>
<keyword evidence="3" id="KW-1185">Reference proteome</keyword>
<dbReference type="AlphaFoldDB" id="A0A8T0GQ12"/>
<name>A0A8T0GQ12_CERPU</name>
<accession>A0A8T0GQ12</accession>
<organism evidence="2 3">
    <name type="scientific">Ceratodon purpureus</name>
    <name type="common">Fire moss</name>
    <name type="synonym">Dicranum purpureum</name>
    <dbReference type="NCBI Taxonomy" id="3225"/>
    <lineage>
        <taxon>Eukaryota</taxon>
        <taxon>Viridiplantae</taxon>
        <taxon>Streptophyta</taxon>
        <taxon>Embryophyta</taxon>
        <taxon>Bryophyta</taxon>
        <taxon>Bryophytina</taxon>
        <taxon>Bryopsida</taxon>
        <taxon>Dicranidae</taxon>
        <taxon>Pseudoditrichales</taxon>
        <taxon>Ditrichaceae</taxon>
        <taxon>Ceratodon</taxon>
    </lineage>
</organism>
<feature type="compositionally biased region" description="Polar residues" evidence="1">
    <location>
        <begin position="115"/>
        <end position="127"/>
    </location>
</feature>
<comment type="caution">
    <text evidence="2">The sequence shown here is derived from an EMBL/GenBank/DDBJ whole genome shotgun (WGS) entry which is preliminary data.</text>
</comment>
<feature type="region of interest" description="Disordered" evidence="1">
    <location>
        <begin position="67"/>
        <end position="134"/>
    </location>
</feature>
<evidence type="ECO:0000313" key="3">
    <source>
        <dbReference type="Proteomes" id="UP000822688"/>
    </source>
</evidence>
<dbReference type="Proteomes" id="UP000822688">
    <property type="component" value="Chromosome 9"/>
</dbReference>
<reference evidence="2" key="1">
    <citation type="submission" date="2020-06" db="EMBL/GenBank/DDBJ databases">
        <title>WGS assembly of Ceratodon purpureus strain R40.</title>
        <authorList>
            <person name="Carey S.B."/>
            <person name="Jenkins J."/>
            <person name="Shu S."/>
            <person name="Lovell J.T."/>
            <person name="Sreedasyam A."/>
            <person name="Maumus F."/>
            <person name="Tiley G.P."/>
            <person name="Fernandez-Pozo N."/>
            <person name="Barry K."/>
            <person name="Chen C."/>
            <person name="Wang M."/>
            <person name="Lipzen A."/>
            <person name="Daum C."/>
            <person name="Saski C.A."/>
            <person name="Payton A.C."/>
            <person name="Mcbreen J.C."/>
            <person name="Conrad R.E."/>
            <person name="Kollar L.M."/>
            <person name="Olsson S."/>
            <person name="Huttunen S."/>
            <person name="Landis J.B."/>
            <person name="Wickett N.J."/>
            <person name="Johnson M.G."/>
            <person name="Rensing S.A."/>
            <person name="Grimwood J."/>
            <person name="Schmutz J."/>
            <person name="Mcdaniel S.F."/>
        </authorList>
    </citation>
    <scope>NUCLEOTIDE SEQUENCE</scope>
    <source>
        <strain evidence="2">R40</strain>
    </source>
</reference>
<evidence type="ECO:0000256" key="1">
    <source>
        <dbReference type="SAM" id="MobiDB-lite"/>
    </source>
</evidence>
<sequence length="170" mass="18081">MLHKTERPQWDCSKVNVEHPGGFQTVAPAGVQIHTSPGIHGTHVLAQATPQTTAPAPMPHLVHGHLSYPSAGAIPLQGPTQLSNGMQQQQRQNTQASTKPGQNPMKANIQAGPSPASNTQPQAQGGSPPNELGSKALSRILDVPQYKIHVRIPHVGREIATRACITSDEF</sequence>
<dbReference type="EMBL" id="CM026430">
    <property type="protein sequence ID" value="KAG0561691.1"/>
    <property type="molecule type" value="Genomic_DNA"/>
</dbReference>
<dbReference type="EMBL" id="CM026430">
    <property type="protein sequence ID" value="KAG0561692.1"/>
    <property type="molecule type" value="Genomic_DNA"/>
</dbReference>